<sequence length="110" mass="11924">MSSEDNSVIDLTEDPVEVVSVHSSVAGSPRDEAENGIPLVDGYQSSEYNTASAQSSSQHTSSEDSRSGNLSYLVYRGPLVLNFLKNRLMVVIFFARAYRGWSSGGNQSSE</sequence>
<dbReference type="EMBL" id="JABANM010036337">
    <property type="protein sequence ID" value="KAF4691008.1"/>
    <property type="molecule type" value="Genomic_DNA"/>
</dbReference>
<proteinExistence type="predicted"/>
<evidence type="ECO:0000313" key="2">
    <source>
        <dbReference type="EMBL" id="KAF4678893.1"/>
    </source>
</evidence>
<dbReference type="EMBL" id="JABANO010002079">
    <property type="protein sequence ID" value="KAF4757914.1"/>
    <property type="molecule type" value="Genomic_DNA"/>
</dbReference>
<dbReference type="EMBL" id="JABANP010000819">
    <property type="protein sequence ID" value="KAF4678893.1"/>
    <property type="molecule type" value="Genomic_DNA"/>
</dbReference>
<name>A0A7J6N4R4_PEROL</name>
<evidence type="ECO:0000256" key="1">
    <source>
        <dbReference type="SAM" id="MobiDB-lite"/>
    </source>
</evidence>
<dbReference type="Proteomes" id="UP000553632">
    <property type="component" value="Unassembled WGS sequence"/>
</dbReference>
<dbReference type="Proteomes" id="UP000574390">
    <property type="component" value="Unassembled WGS sequence"/>
</dbReference>
<protein>
    <submittedName>
        <fullName evidence="2">Uncharacterized protein</fullName>
    </submittedName>
</protein>
<evidence type="ECO:0000313" key="3">
    <source>
        <dbReference type="EMBL" id="KAF4691008.1"/>
    </source>
</evidence>
<dbReference type="AlphaFoldDB" id="A0A7J6N4R4"/>
<evidence type="ECO:0000313" key="5">
    <source>
        <dbReference type="Proteomes" id="UP000541610"/>
    </source>
</evidence>
<dbReference type="Proteomes" id="UP000541610">
    <property type="component" value="Unassembled WGS sequence"/>
</dbReference>
<accession>A0A7J6N4R4</accession>
<organism evidence="2 5">
    <name type="scientific">Perkinsus olseni</name>
    <name type="common">Perkinsus atlanticus</name>
    <dbReference type="NCBI Taxonomy" id="32597"/>
    <lineage>
        <taxon>Eukaryota</taxon>
        <taxon>Sar</taxon>
        <taxon>Alveolata</taxon>
        <taxon>Perkinsozoa</taxon>
        <taxon>Perkinsea</taxon>
        <taxon>Perkinsida</taxon>
        <taxon>Perkinsidae</taxon>
        <taxon>Perkinsus</taxon>
    </lineage>
</organism>
<evidence type="ECO:0000313" key="6">
    <source>
        <dbReference type="Proteomes" id="UP000553632"/>
    </source>
</evidence>
<feature type="region of interest" description="Disordered" evidence="1">
    <location>
        <begin position="20"/>
        <end position="68"/>
    </location>
</feature>
<keyword evidence="6" id="KW-1185">Reference proteome</keyword>
<comment type="caution">
    <text evidence="2">The sequence shown here is derived from an EMBL/GenBank/DDBJ whole genome shotgun (WGS) entry which is preliminary data.</text>
</comment>
<gene>
    <name evidence="2" type="ORF">FOZ60_015901</name>
    <name evidence="3" type="ORF">FOZ62_027785</name>
    <name evidence="4" type="ORF">FOZ63_034039</name>
</gene>
<reference evidence="5 6" key="1">
    <citation type="submission" date="2020-04" db="EMBL/GenBank/DDBJ databases">
        <title>Perkinsus olseni comparative genomics.</title>
        <authorList>
            <person name="Bogema D.R."/>
        </authorList>
    </citation>
    <scope>NUCLEOTIDE SEQUENCE [LARGE SCALE GENOMIC DNA]</scope>
    <source>
        <strain evidence="2">00978-12</strain>
        <strain evidence="3">ATCC PRA-205</strain>
        <strain evidence="4 6">ATCC PRA-207</strain>
    </source>
</reference>
<evidence type="ECO:0000313" key="4">
    <source>
        <dbReference type="EMBL" id="KAF4757914.1"/>
    </source>
</evidence>
<feature type="compositionally biased region" description="Low complexity" evidence="1">
    <location>
        <begin position="50"/>
        <end position="60"/>
    </location>
</feature>